<dbReference type="Gene3D" id="1.10.110.10">
    <property type="entry name" value="Plant lipid-transfer and hydrophobic proteins"/>
    <property type="match status" value="1"/>
</dbReference>
<reference evidence="6" key="1">
    <citation type="submission" date="2025-08" db="UniProtKB">
        <authorList>
            <consortium name="RefSeq"/>
        </authorList>
    </citation>
    <scope>IDENTIFICATION</scope>
    <source>
        <tissue evidence="6">Young leaves</tissue>
    </source>
</reference>
<comment type="similarity">
    <text evidence="1">Belongs to the plant LTP family. PEARLI1 subfamily.</text>
</comment>
<dbReference type="KEGG" id="cmos:111454269"/>
<name>A0A6J1GHR6_CUCMO</name>
<dbReference type="Proteomes" id="UP000504609">
    <property type="component" value="Unplaced"/>
</dbReference>
<dbReference type="SUPFAM" id="SSF47699">
    <property type="entry name" value="Bifunctional inhibitor/lipid-transfer protein/seed storage 2S albumin"/>
    <property type="match status" value="1"/>
</dbReference>
<protein>
    <submittedName>
        <fullName evidence="6">PEARLI1-like lipid transfer protein 1</fullName>
    </submittedName>
</protein>
<dbReference type="InterPro" id="IPR016140">
    <property type="entry name" value="Bifunc_inhib/LTP/seed_store"/>
</dbReference>
<evidence type="ECO:0000313" key="5">
    <source>
        <dbReference type="Proteomes" id="UP000504609"/>
    </source>
</evidence>
<dbReference type="RefSeq" id="XP_022951458.1">
    <property type="nucleotide sequence ID" value="XM_023095690.1"/>
</dbReference>
<feature type="signal peptide" evidence="3">
    <location>
        <begin position="1"/>
        <end position="24"/>
    </location>
</feature>
<organism evidence="5 6">
    <name type="scientific">Cucurbita moschata</name>
    <name type="common">Winter crookneck squash</name>
    <name type="synonym">Cucurbita pepo var. moschata</name>
    <dbReference type="NCBI Taxonomy" id="3662"/>
    <lineage>
        <taxon>Eukaryota</taxon>
        <taxon>Viridiplantae</taxon>
        <taxon>Streptophyta</taxon>
        <taxon>Embryophyta</taxon>
        <taxon>Tracheophyta</taxon>
        <taxon>Spermatophyta</taxon>
        <taxon>Magnoliopsida</taxon>
        <taxon>eudicotyledons</taxon>
        <taxon>Gunneridae</taxon>
        <taxon>Pentapetalae</taxon>
        <taxon>rosids</taxon>
        <taxon>fabids</taxon>
        <taxon>Cucurbitales</taxon>
        <taxon>Cucurbitaceae</taxon>
        <taxon>Cucurbiteae</taxon>
        <taxon>Cucurbita</taxon>
    </lineage>
</organism>
<dbReference type="SMART" id="SM00499">
    <property type="entry name" value="AAI"/>
    <property type="match status" value="1"/>
</dbReference>
<gene>
    <name evidence="6" type="primary">LOC111454269</name>
</gene>
<feature type="chain" id="PRO_5026684493" evidence="3">
    <location>
        <begin position="25"/>
        <end position="142"/>
    </location>
</feature>
<evidence type="ECO:0000256" key="3">
    <source>
        <dbReference type="SAM" id="SignalP"/>
    </source>
</evidence>
<evidence type="ECO:0000259" key="4">
    <source>
        <dbReference type="SMART" id="SM00499"/>
    </source>
</evidence>
<dbReference type="InterPro" id="IPR051636">
    <property type="entry name" value="Plant_LTP/defense-related"/>
</dbReference>
<dbReference type="GeneID" id="111454269"/>
<keyword evidence="5" id="KW-1185">Reference proteome</keyword>
<keyword evidence="3" id="KW-0732">Signal</keyword>
<accession>A0A6J1GHR6</accession>
<feature type="region of interest" description="Disordered" evidence="2">
    <location>
        <begin position="27"/>
        <end position="56"/>
    </location>
</feature>
<evidence type="ECO:0000256" key="1">
    <source>
        <dbReference type="ARBA" id="ARBA00008965"/>
    </source>
</evidence>
<evidence type="ECO:0000313" key="6">
    <source>
        <dbReference type="RefSeq" id="XP_022951458.1"/>
    </source>
</evidence>
<evidence type="ECO:0000256" key="2">
    <source>
        <dbReference type="SAM" id="MobiDB-lite"/>
    </source>
</evidence>
<dbReference type="InterPro" id="IPR036312">
    <property type="entry name" value="Bifun_inhib/LTP/seed_sf"/>
</dbReference>
<dbReference type="CDD" id="cd01958">
    <property type="entry name" value="HPS_like"/>
    <property type="match status" value="1"/>
</dbReference>
<dbReference type="AlphaFoldDB" id="A0A6J1GHR6"/>
<dbReference type="PANTHER" id="PTHR31731">
    <property type="match status" value="1"/>
</dbReference>
<feature type="domain" description="Bifunctional inhibitor/plant lipid transfer protein/seed storage helical" evidence="4">
    <location>
        <begin position="61"/>
        <end position="141"/>
    </location>
</feature>
<dbReference type="InterPro" id="IPR027923">
    <property type="entry name" value="Hydrophob_seed_dom"/>
</dbReference>
<sequence length="142" mass="14615">MASKSLSSPILLLSLLLCLSLSAASPCNQPKIKPSPAKKKPANPKIIRPPSSSPAVQTAYCPKDTVKFSVCTNILGIGSLIGSPVSSKCCDLLAGLTNLEAAACLCTAIKANVLGINLDVPVSFSLLVSSCKKSVPAGYRCK</sequence>
<dbReference type="Pfam" id="PF14547">
    <property type="entry name" value="Hydrophob_seed"/>
    <property type="match status" value="1"/>
</dbReference>
<proteinExistence type="inferred from homology"/>